<dbReference type="EMBL" id="JAJSOW010000104">
    <property type="protein sequence ID" value="KAI9169438.1"/>
    <property type="molecule type" value="Genomic_DNA"/>
</dbReference>
<accession>A0AAD5ILF6</accession>
<sequence length="200" mass="22769">MISKDESPVDLFWLSEFLGLKRMDTKGNLKSLSDNAKHKVDGFPSIMNQLDVILGEEVDRGLFVKVEKVMDKSWMCQLMNKKGNDREVKEGWRANLNEGKERKGLAKDIYATSSLVSNQEDKALSFFKTSKGRVKNQDKIRLGKDSERKKCYVFKGSLMKLWSEDKVRKGCGKRDKDKDKGQGFKIQKGVLKSLKARGVA</sequence>
<gene>
    <name evidence="1" type="ORF">LWI28_012342</name>
</gene>
<protein>
    <submittedName>
        <fullName evidence="1">Uncharacterized protein</fullName>
    </submittedName>
</protein>
<dbReference type="Proteomes" id="UP001064489">
    <property type="component" value="Chromosome 7"/>
</dbReference>
<evidence type="ECO:0000313" key="1">
    <source>
        <dbReference type="EMBL" id="KAI9169438.1"/>
    </source>
</evidence>
<comment type="caution">
    <text evidence="1">The sequence shown here is derived from an EMBL/GenBank/DDBJ whole genome shotgun (WGS) entry which is preliminary data.</text>
</comment>
<evidence type="ECO:0000313" key="2">
    <source>
        <dbReference type="Proteomes" id="UP001064489"/>
    </source>
</evidence>
<dbReference type="AlphaFoldDB" id="A0AAD5ILF6"/>
<name>A0AAD5ILF6_ACENE</name>
<proteinExistence type="predicted"/>
<keyword evidence="2" id="KW-1185">Reference proteome</keyword>
<reference evidence="1" key="1">
    <citation type="journal article" date="2022" name="Plant J.">
        <title>Strategies of tolerance reflected in two North American maple genomes.</title>
        <authorList>
            <person name="McEvoy S.L."/>
            <person name="Sezen U.U."/>
            <person name="Trouern-Trend A."/>
            <person name="McMahon S.M."/>
            <person name="Schaberg P.G."/>
            <person name="Yang J."/>
            <person name="Wegrzyn J.L."/>
            <person name="Swenson N.G."/>
        </authorList>
    </citation>
    <scope>NUCLEOTIDE SEQUENCE</scope>
    <source>
        <strain evidence="1">91603</strain>
    </source>
</reference>
<organism evidence="1 2">
    <name type="scientific">Acer negundo</name>
    <name type="common">Box elder</name>
    <dbReference type="NCBI Taxonomy" id="4023"/>
    <lineage>
        <taxon>Eukaryota</taxon>
        <taxon>Viridiplantae</taxon>
        <taxon>Streptophyta</taxon>
        <taxon>Embryophyta</taxon>
        <taxon>Tracheophyta</taxon>
        <taxon>Spermatophyta</taxon>
        <taxon>Magnoliopsida</taxon>
        <taxon>eudicotyledons</taxon>
        <taxon>Gunneridae</taxon>
        <taxon>Pentapetalae</taxon>
        <taxon>rosids</taxon>
        <taxon>malvids</taxon>
        <taxon>Sapindales</taxon>
        <taxon>Sapindaceae</taxon>
        <taxon>Hippocastanoideae</taxon>
        <taxon>Acereae</taxon>
        <taxon>Acer</taxon>
    </lineage>
</organism>
<reference evidence="1" key="2">
    <citation type="submission" date="2023-02" db="EMBL/GenBank/DDBJ databases">
        <authorList>
            <person name="Swenson N.G."/>
            <person name="Wegrzyn J.L."/>
            <person name="Mcevoy S.L."/>
        </authorList>
    </citation>
    <scope>NUCLEOTIDE SEQUENCE</scope>
    <source>
        <strain evidence="1">91603</strain>
        <tissue evidence="1">Leaf</tissue>
    </source>
</reference>